<name>A0ABN2D873_9ACTN</name>
<evidence type="ECO:0000313" key="2">
    <source>
        <dbReference type="EMBL" id="GAA1572282.1"/>
    </source>
</evidence>
<protein>
    <submittedName>
        <fullName evidence="2">DUF2306 domain-containing protein</fullName>
    </submittedName>
</protein>
<reference evidence="2 3" key="1">
    <citation type="journal article" date="2019" name="Int. J. Syst. Evol. Microbiol.">
        <title>The Global Catalogue of Microorganisms (GCM) 10K type strain sequencing project: providing services to taxonomists for standard genome sequencing and annotation.</title>
        <authorList>
            <consortium name="The Broad Institute Genomics Platform"/>
            <consortium name="The Broad Institute Genome Sequencing Center for Infectious Disease"/>
            <person name="Wu L."/>
            <person name="Ma J."/>
        </authorList>
    </citation>
    <scope>NUCLEOTIDE SEQUENCE [LARGE SCALE GENOMIC DNA]</scope>
    <source>
        <strain evidence="2 3">JCM 14304</strain>
    </source>
</reference>
<accession>A0ABN2D873</accession>
<dbReference type="EMBL" id="BAAAND010000002">
    <property type="protein sequence ID" value="GAA1572282.1"/>
    <property type="molecule type" value="Genomic_DNA"/>
</dbReference>
<keyword evidence="1" id="KW-0812">Transmembrane</keyword>
<evidence type="ECO:0000313" key="3">
    <source>
        <dbReference type="Proteomes" id="UP001500190"/>
    </source>
</evidence>
<evidence type="ECO:0000256" key="1">
    <source>
        <dbReference type="SAM" id="Phobius"/>
    </source>
</evidence>
<sequence>MRTARSDLWVPFTLVLLTIVPLASGTLRLIEVAGGPALMPDNPRIDASPAPVVVHVVGAAAYAVVGAFQFSSRIRRTHRDWHRRAGRVLVAAGLLVAGSGLWMTLFYSGAPGGPVLWGVRLVVASAMGSCLVLGIRAIRQGAIRVHRAWMIRAYALGLGAGTQVLTQGVGQGLFGTGELSRALSISAGWAVNAAIAEYVVRRRA</sequence>
<dbReference type="Pfam" id="PF10067">
    <property type="entry name" value="DUF2306"/>
    <property type="match status" value="1"/>
</dbReference>
<dbReference type="InterPro" id="IPR018750">
    <property type="entry name" value="DUF2306_membrane"/>
</dbReference>
<feature type="transmembrane region" description="Helical" evidence="1">
    <location>
        <begin position="49"/>
        <end position="68"/>
    </location>
</feature>
<proteinExistence type="predicted"/>
<keyword evidence="1" id="KW-1133">Transmembrane helix</keyword>
<organism evidence="2 3">
    <name type="scientific">Kribbella karoonensis</name>
    <dbReference type="NCBI Taxonomy" id="324851"/>
    <lineage>
        <taxon>Bacteria</taxon>
        <taxon>Bacillati</taxon>
        <taxon>Actinomycetota</taxon>
        <taxon>Actinomycetes</taxon>
        <taxon>Propionibacteriales</taxon>
        <taxon>Kribbellaceae</taxon>
        <taxon>Kribbella</taxon>
    </lineage>
</organism>
<keyword evidence="1" id="KW-0472">Membrane</keyword>
<comment type="caution">
    <text evidence="2">The sequence shown here is derived from an EMBL/GenBank/DDBJ whole genome shotgun (WGS) entry which is preliminary data.</text>
</comment>
<keyword evidence="3" id="KW-1185">Reference proteome</keyword>
<feature type="transmembrane region" description="Helical" evidence="1">
    <location>
        <begin position="115"/>
        <end position="137"/>
    </location>
</feature>
<gene>
    <name evidence="2" type="ORF">GCM10009742_13800</name>
</gene>
<feature type="transmembrane region" description="Helical" evidence="1">
    <location>
        <begin position="88"/>
        <end position="109"/>
    </location>
</feature>
<dbReference type="RefSeq" id="WP_344188564.1">
    <property type="nucleotide sequence ID" value="NZ_BAAAND010000002.1"/>
</dbReference>
<dbReference type="Proteomes" id="UP001500190">
    <property type="component" value="Unassembled WGS sequence"/>
</dbReference>